<dbReference type="Pfam" id="PF00672">
    <property type="entry name" value="HAMP"/>
    <property type="match status" value="1"/>
</dbReference>
<dbReference type="SMART" id="SM00283">
    <property type="entry name" value="MA"/>
    <property type="match status" value="1"/>
</dbReference>
<dbReference type="InterPro" id="IPR004089">
    <property type="entry name" value="MCPsignal_dom"/>
</dbReference>
<keyword evidence="1" id="KW-0145">Chemotaxis</keyword>
<dbReference type="PANTHER" id="PTHR43531">
    <property type="entry name" value="PROTEIN ICFG"/>
    <property type="match status" value="1"/>
</dbReference>
<dbReference type="PROSITE" id="PS50885">
    <property type="entry name" value="HAMP"/>
    <property type="match status" value="1"/>
</dbReference>
<evidence type="ECO:0000313" key="6">
    <source>
        <dbReference type="EMBL" id="VAW40606.1"/>
    </source>
</evidence>
<dbReference type="GO" id="GO:0005886">
    <property type="term" value="C:plasma membrane"/>
    <property type="evidence" value="ECO:0007669"/>
    <property type="project" value="TreeGrafter"/>
</dbReference>
<evidence type="ECO:0000256" key="2">
    <source>
        <dbReference type="ARBA" id="ARBA00029447"/>
    </source>
</evidence>
<feature type="domain" description="HAMP" evidence="5">
    <location>
        <begin position="112"/>
        <end position="164"/>
    </location>
</feature>
<keyword evidence="3" id="KW-1133">Transmembrane helix</keyword>
<dbReference type="SMART" id="SM00304">
    <property type="entry name" value="HAMP"/>
    <property type="match status" value="1"/>
</dbReference>
<evidence type="ECO:0000256" key="3">
    <source>
        <dbReference type="SAM" id="Phobius"/>
    </source>
</evidence>
<dbReference type="EMBL" id="UOEX01000341">
    <property type="protein sequence ID" value="VAW40606.1"/>
    <property type="molecule type" value="Genomic_DNA"/>
</dbReference>
<dbReference type="GO" id="GO:0006935">
    <property type="term" value="P:chemotaxis"/>
    <property type="evidence" value="ECO:0007669"/>
    <property type="project" value="UniProtKB-KW"/>
</dbReference>
<evidence type="ECO:0000256" key="1">
    <source>
        <dbReference type="ARBA" id="ARBA00022500"/>
    </source>
</evidence>
<dbReference type="GO" id="GO:0007165">
    <property type="term" value="P:signal transduction"/>
    <property type="evidence" value="ECO:0007669"/>
    <property type="project" value="InterPro"/>
</dbReference>
<dbReference type="CDD" id="cd06225">
    <property type="entry name" value="HAMP"/>
    <property type="match status" value="1"/>
</dbReference>
<dbReference type="SUPFAM" id="SSF58104">
    <property type="entry name" value="Methyl-accepting chemotaxis protein (MCP) signaling domain"/>
    <property type="match status" value="1"/>
</dbReference>
<keyword evidence="6" id="KW-0675">Receptor</keyword>
<feature type="non-terminal residue" evidence="6">
    <location>
        <position position="1"/>
    </location>
</feature>
<name>A0A3B0W7K1_9ZZZZ</name>
<dbReference type="PROSITE" id="PS50111">
    <property type="entry name" value="CHEMOTAXIS_TRANSDUC_2"/>
    <property type="match status" value="1"/>
</dbReference>
<dbReference type="InterPro" id="IPR003660">
    <property type="entry name" value="HAMP_dom"/>
</dbReference>
<keyword evidence="3" id="KW-0472">Membrane</keyword>
<dbReference type="PANTHER" id="PTHR43531:SF11">
    <property type="entry name" value="METHYL-ACCEPTING CHEMOTAXIS PROTEIN 3"/>
    <property type="match status" value="1"/>
</dbReference>
<reference evidence="6" key="1">
    <citation type="submission" date="2018-06" db="EMBL/GenBank/DDBJ databases">
        <authorList>
            <person name="Zhirakovskaya E."/>
        </authorList>
    </citation>
    <scope>NUCLEOTIDE SEQUENCE</scope>
</reference>
<proteinExistence type="inferred from homology"/>
<dbReference type="InterPro" id="IPR051310">
    <property type="entry name" value="MCP_chemotaxis"/>
</dbReference>
<dbReference type="GO" id="GO:0004888">
    <property type="term" value="F:transmembrane signaling receptor activity"/>
    <property type="evidence" value="ECO:0007669"/>
    <property type="project" value="TreeGrafter"/>
</dbReference>
<accession>A0A3B0W7K1</accession>
<dbReference type="Pfam" id="PF00015">
    <property type="entry name" value="MCPsignal"/>
    <property type="match status" value="1"/>
</dbReference>
<dbReference type="Gene3D" id="1.10.287.950">
    <property type="entry name" value="Methyl-accepting chemotaxis protein"/>
    <property type="match status" value="1"/>
</dbReference>
<dbReference type="AlphaFoldDB" id="A0A3B0W7K1"/>
<feature type="transmembrane region" description="Helical" evidence="3">
    <location>
        <begin position="89"/>
        <end position="111"/>
    </location>
</feature>
<comment type="similarity">
    <text evidence="2">Belongs to the methyl-accepting chemotaxis (MCP) protein family.</text>
</comment>
<organism evidence="6">
    <name type="scientific">hydrothermal vent metagenome</name>
    <dbReference type="NCBI Taxonomy" id="652676"/>
    <lineage>
        <taxon>unclassified sequences</taxon>
        <taxon>metagenomes</taxon>
        <taxon>ecological metagenomes</taxon>
    </lineage>
</organism>
<protein>
    <submittedName>
        <fullName evidence="6">Methyl-accepting chemotaxis protein I (Serine chemoreceptor protein)</fullName>
    </submittedName>
</protein>
<keyword evidence="3" id="KW-0812">Transmembrane</keyword>
<feature type="domain" description="Methyl-accepting transducer" evidence="4">
    <location>
        <begin position="155"/>
        <end position="384"/>
    </location>
</feature>
<sequence>KAIAELEKLSLSSEEKEAVEKIKGVALEYVKNISLAAKLVKEGKTPAEIDHSVKINDSPAFQGFKVIEGRIDRLEAADSAIMQKNINSLSLAIIISFVSIVIIVLAFGLMLQRTTKRLLQVEKFTKFIGQGDFTAQIDINSNDEVGSMAKNLNAAVGSLNMMFSKNISTADGLASASSQQAASLENTASALEEINSMTRRNASNVTEANNLTKEVEKAVNKAHGSMDNITNSMGEIIESSQETSKIIKTIDEIAFQTNLLALNAAVEAARAGEAGAGFAVVAEEVRNLAMRSAEAARNTSTIIEGTISKVHEGAELVNSANEDFKIVRNNVTKVTGFINEIDHASREQAIGIEELNKAVLEMESVTQQNAASADDLASSMSMFKVSEEMSALAKNDKGDIPELPAI</sequence>
<evidence type="ECO:0000259" key="5">
    <source>
        <dbReference type="PROSITE" id="PS50885"/>
    </source>
</evidence>
<gene>
    <name evidence="6" type="ORF">MNBD_DELTA03-1853</name>
</gene>
<dbReference type="Gene3D" id="6.10.340.10">
    <property type="match status" value="1"/>
</dbReference>
<evidence type="ECO:0000259" key="4">
    <source>
        <dbReference type="PROSITE" id="PS50111"/>
    </source>
</evidence>